<evidence type="ECO:0000313" key="2">
    <source>
        <dbReference type="EMBL" id="PWR19826.1"/>
    </source>
</evidence>
<comment type="caution">
    <text evidence="2">The sequence shown here is derived from an EMBL/GenBank/DDBJ whole genome shotgun (WGS) entry which is preliminary data.</text>
</comment>
<dbReference type="OrthoDB" id="20930at2"/>
<dbReference type="SUPFAM" id="SSF53335">
    <property type="entry name" value="S-adenosyl-L-methionine-dependent methyltransferases"/>
    <property type="match status" value="1"/>
</dbReference>
<protein>
    <submittedName>
        <fullName evidence="2">Class I SAM-dependent methyltransferase</fullName>
    </submittedName>
</protein>
<gene>
    <name evidence="2" type="ORF">DKG75_15320</name>
</gene>
<dbReference type="Pfam" id="PF08241">
    <property type="entry name" value="Methyltransf_11"/>
    <property type="match status" value="1"/>
</dbReference>
<name>A0A317E126_9PROT</name>
<dbReference type="Gene3D" id="3.40.50.150">
    <property type="entry name" value="Vaccinia Virus protein VP39"/>
    <property type="match status" value="1"/>
</dbReference>
<evidence type="ECO:0000313" key="3">
    <source>
        <dbReference type="Proteomes" id="UP000246077"/>
    </source>
</evidence>
<dbReference type="EMBL" id="QGLF01000004">
    <property type="protein sequence ID" value="PWR19826.1"/>
    <property type="molecule type" value="Genomic_DNA"/>
</dbReference>
<proteinExistence type="predicted"/>
<dbReference type="GO" id="GO:0008757">
    <property type="term" value="F:S-adenosylmethionine-dependent methyltransferase activity"/>
    <property type="evidence" value="ECO:0007669"/>
    <property type="project" value="InterPro"/>
</dbReference>
<feature type="domain" description="Methyltransferase type 11" evidence="1">
    <location>
        <begin position="56"/>
        <end position="128"/>
    </location>
</feature>
<keyword evidence="2" id="KW-0489">Methyltransferase</keyword>
<evidence type="ECO:0000259" key="1">
    <source>
        <dbReference type="Pfam" id="PF08241"/>
    </source>
</evidence>
<keyword evidence="2" id="KW-0808">Transferase</keyword>
<sequence>MSPDQIDIGAVFARKYEADDEDWGRSSGPGSDAFYNIPYRGFLEAFIRLNGIGSIVDIGCGDWQFSRYVNFRGARYLGLDVVESVVARNKRLFSSANVDFAVAPPGLEALPAADLLIMKDVLQHLPSPLIMRYRDEVFPRFRYALITNSYRKLDTPSNVDIEVGGFRCLDLTQAPFSIRAPYVLQFGVHIAEELRTLLIHNPAAAPQAPAAP</sequence>
<reference evidence="3" key="1">
    <citation type="submission" date="2018-05" db="EMBL/GenBank/DDBJ databases">
        <title>Zavarzinia sp. HR-AS.</title>
        <authorList>
            <person name="Lee Y."/>
            <person name="Jeon C.O."/>
        </authorList>
    </citation>
    <scope>NUCLEOTIDE SEQUENCE [LARGE SCALE GENOMIC DNA]</scope>
    <source>
        <strain evidence="3">DSM 1231</strain>
    </source>
</reference>
<dbReference type="InterPro" id="IPR013216">
    <property type="entry name" value="Methyltransf_11"/>
</dbReference>
<keyword evidence="3" id="KW-1185">Reference proteome</keyword>
<dbReference type="RefSeq" id="WP_109922001.1">
    <property type="nucleotide sequence ID" value="NZ_QGLF01000004.1"/>
</dbReference>
<accession>A0A317E126</accession>
<dbReference type="Proteomes" id="UP000246077">
    <property type="component" value="Unassembled WGS sequence"/>
</dbReference>
<dbReference type="AlphaFoldDB" id="A0A317E126"/>
<organism evidence="2 3">
    <name type="scientific">Zavarzinia compransoris</name>
    <dbReference type="NCBI Taxonomy" id="1264899"/>
    <lineage>
        <taxon>Bacteria</taxon>
        <taxon>Pseudomonadati</taxon>
        <taxon>Pseudomonadota</taxon>
        <taxon>Alphaproteobacteria</taxon>
        <taxon>Rhodospirillales</taxon>
        <taxon>Zavarziniaceae</taxon>
        <taxon>Zavarzinia</taxon>
    </lineage>
</organism>
<dbReference type="GO" id="GO:0032259">
    <property type="term" value="P:methylation"/>
    <property type="evidence" value="ECO:0007669"/>
    <property type="project" value="UniProtKB-KW"/>
</dbReference>
<dbReference type="InterPro" id="IPR029063">
    <property type="entry name" value="SAM-dependent_MTases_sf"/>
</dbReference>